<dbReference type="Pfam" id="PF00672">
    <property type="entry name" value="HAMP"/>
    <property type="match status" value="1"/>
</dbReference>
<keyword evidence="10 11" id="KW-0472">Membrane</keyword>
<dbReference type="EMBL" id="NFKP01000009">
    <property type="protein sequence ID" value="OUP69500.1"/>
    <property type="molecule type" value="Genomic_DNA"/>
</dbReference>
<dbReference type="Proteomes" id="UP000196386">
    <property type="component" value="Unassembled WGS sequence"/>
</dbReference>
<sequence length="453" mass="49962">MKRISIRARVTLWYTGLLVVLLGLGVVYLLSFSDQMLLRQTRDALLDVVSDAVKQAHFDDGELDDEKIDFYSEGVSVFFYDTSGRLLAPRVNRGLQVDSILEDQAVKTVSNGRETWMVHDLFAIQDGTGFWVRGVVSLSGSTATVHGMILLALIGVPIFIAVAALGGWLITRRAFFPVGKMAETAQAISSGSDLSLRVPDDGSGDELSRLGCTINSMLARLQASFETERQFSSDASHELRTPTAVIISQCEYALSDAVDEAERRESLGVVLRQARRMSAIISQLLLLARAENGKFEPSWERLNLSELCEMVLLEMEDTAQSQGIALEMQLEPDIMLTGDQTLLMRLLTNLITNAIRYNRKGGRVEVCLRRMETGAVLRVADTGVGIREEDLPKIWSRFFRADASRSSTGTGLGLSMARWIAQVHGGTITVESVYGQGSVFTVTIPFEQKDKLL</sequence>
<evidence type="ECO:0000313" key="14">
    <source>
        <dbReference type="EMBL" id="CUP66095.1"/>
    </source>
</evidence>
<dbReference type="CDD" id="cd00075">
    <property type="entry name" value="HATPase"/>
    <property type="match status" value="1"/>
</dbReference>
<organism evidence="14 17">
    <name type="scientific">Anaerotruncus colihominis</name>
    <dbReference type="NCBI Taxonomy" id="169435"/>
    <lineage>
        <taxon>Bacteria</taxon>
        <taxon>Bacillati</taxon>
        <taxon>Bacillota</taxon>
        <taxon>Clostridia</taxon>
        <taxon>Eubacteriales</taxon>
        <taxon>Oscillospiraceae</taxon>
        <taxon>Anaerotruncus</taxon>
    </lineage>
</organism>
<evidence type="ECO:0000256" key="9">
    <source>
        <dbReference type="ARBA" id="ARBA00023012"/>
    </source>
</evidence>
<evidence type="ECO:0000256" key="7">
    <source>
        <dbReference type="ARBA" id="ARBA00022777"/>
    </source>
</evidence>
<dbReference type="InterPro" id="IPR003661">
    <property type="entry name" value="HisK_dim/P_dom"/>
</dbReference>
<comment type="subcellular location">
    <subcellularLocation>
        <location evidence="2">Membrane</location>
    </subcellularLocation>
</comment>
<keyword evidence="4" id="KW-0597">Phosphoprotein</keyword>
<feature type="transmembrane region" description="Helical" evidence="11">
    <location>
        <begin position="148"/>
        <end position="171"/>
    </location>
</feature>
<evidence type="ECO:0000256" key="11">
    <source>
        <dbReference type="SAM" id="Phobius"/>
    </source>
</evidence>
<evidence type="ECO:0000256" key="4">
    <source>
        <dbReference type="ARBA" id="ARBA00022553"/>
    </source>
</evidence>
<accession>A0A174Q5T4</accession>
<dbReference type="EMBL" id="CZBE01000009">
    <property type="protein sequence ID" value="CUP66095.1"/>
    <property type="molecule type" value="Genomic_DNA"/>
</dbReference>
<dbReference type="Gene3D" id="3.30.565.10">
    <property type="entry name" value="Histidine kinase-like ATPase, C-terminal domain"/>
    <property type="match status" value="1"/>
</dbReference>
<evidence type="ECO:0000313" key="16">
    <source>
        <dbReference type="EMBL" id="RGE65412.1"/>
    </source>
</evidence>
<dbReference type="CDD" id="cd00082">
    <property type="entry name" value="HisKA"/>
    <property type="match status" value="1"/>
</dbReference>
<reference evidence="16 19" key="4">
    <citation type="submission" date="2018-08" db="EMBL/GenBank/DDBJ databases">
        <title>A genome reference for cultivated species of the human gut microbiota.</title>
        <authorList>
            <person name="Zou Y."/>
            <person name="Xue W."/>
            <person name="Luo G."/>
        </authorList>
    </citation>
    <scope>NUCLEOTIDE SEQUENCE [LARGE SCALE GENOMIC DNA]</scope>
    <source>
        <strain evidence="16 19">TF05-12AC</strain>
    </source>
</reference>
<proteinExistence type="predicted"/>
<feature type="domain" description="Histidine kinase" evidence="12">
    <location>
        <begin position="234"/>
        <end position="448"/>
    </location>
</feature>
<dbReference type="InterPro" id="IPR036890">
    <property type="entry name" value="HATPase_C_sf"/>
</dbReference>
<dbReference type="EC" id="2.7.13.3" evidence="3"/>
<reference evidence="14 17" key="1">
    <citation type="submission" date="2015-09" db="EMBL/GenBank/DDBJ databases">
        <authorList>
            <consortium name="Pathogen Informatics"/>
        </authorList>
    </citation>
    <scope>NUCLEOTIDE SEQUENCE [LARGE SCALE GENOMIC DNA]</scope>
    <source>
        <strain evidence="14 17">2789STDY5834939</strain>
    </source>
</reference>
<evidence type="ECO:0000256" key="8">
    <source>
        <dbReference type="ARBA" id="ARBA00022989"/>
    </source>
</evidence>
<dbReference type="AlphaFoldDB" id="A0A174Q5T4"/>
<keyword evidence="6 11" id="KW-0812">Transmembrane</keyword>
<reference evidence="18" key="2">
    <citation type="submission" date="2017-04" db="EMBL/GenBank/DDBJ databases">
        <title>Function of individual gut microbiota members based on whole genome sequencing of pure cultures obtained from chicken caecum.</title>
        <authorList>
            <person name="Medvecky M."/>
            <person name="Cejkova D."/>
            <person name="Polansky O."/>
            <person name="Karasova D."/>
            <person name="Kubasova T."/>
            <person name="Cizek A."/>
            <person name="Rychlik I."/>
        </authorList>
    </citation>
    <scope>NUCLEOTIDE SEQUENCE [LARGE SCALE GENOMIC DNA]</scope>
    <source>
        <strain evidence="18">An175</strain>
    </source>
</reference>
<name>A0A174Q5T4_9FIRM</name>
<dbReference type="PROSITE" id="PS50885">
    <property type="entry name" value="HAMP"/>
    <property type="match status" value="1"/>
</dbReference>
<dbReference type="Proteomes" id="UP000260828">
    <property type="component" value="Unassembled WGS sequence"/>
</dbReference>
<dbReference type="FunFam" id="1.10.287.130:FF:000001">
    <property type="entry name" value="Two-component sensor histidine kinase"/>
    <property type="match status" value="1"/>
</dbReference>
<dbReference type="Gene3D" id="1.10.287.130">
    <property type="match status" value="1"/>
</dbReference>
<dbReference type="GO" id="GO:0000155">
    <property type="term" value="F:phosphorelay sensor kinase activity"/>
    <property type="evidence" value="ECO:0007669"/>
    <property type="project" value="InterPro"/>
</dbReference>
<dbReference type="SUPFAM" id="SSF158472">
    <property type="entry name" value="HAMP domain-like"/>
    <property type="match status" value="1"/>
</dbReference>
<dbReference type="OrthoDB" id="9813151at2"/>
<evidence type="ECO:0000259" key="12">
    <source>
        <dbReference type="PROSITE" id="PS50109"/>
    </source>
</evidence>
<dbReference type="PANTHER" id="PTHR45436">
    <property type="entry name" value="SENSOR HISTIDINE KINASE YKOH"/>
    <property type="match status" value="1"/>
</dbReference>
<dbReference type="PROSITE" id="PS50109">
    <property type="entry name" value="HIS_KIN"/>
    <property type="match status" value="1"/>
</dbReference>
<evidence type="ECO:0000313" key="17">
    <source>
        <dbReference type="Proteomes" id="UP000095765"/>
    </source>
</evidence>
<evidence type="ECO:0000313" key="18">
    <source>
        <dbReference type="Proteomes" id="UP000196386"/>
    </source>
</evidence>
<keyword evidence="8 11" id="KW-1133">Transmembrane helix</keyword>
<dbReference type="InterPro" id="IPR005467">
    <property type="entry name" value="His_kinase_dom"/>
</dbReference>
<dbReference type="InterPro" id="IPR004358">
    <property type="entry name" value="Sig_transdc_His_kin-like_C"/>
</dbReference>
<feature type="transmembrane region" description="Helical" evidence="11">
    <location>
        <begin position="12"/>
        <end position="31"/>
    </location>
</feature>
<dbReference type="FunFam" id="3.30.565.10:FF:000006">
    <property type="entry name" value="Sensor histidine kinase WalK"/>
    <property type="match status" value="1"/>
</dbReference>
<evidence type="ECO:0000313" key="19">
    <source>
        <dbReference type="Proteomes" id="UP000260828"/>
    </source>
</evidence>
<dbReference type="CDD" id="cd06225">
    <property type="entry name" value="HAMP"/>
    <property type="match status" value="1"/>
</dbReference>
<dbReference type="PRINTS" id="PR00344">
    <property type="entry name" value="BCTRLSENSOR"/>
</dbReference>
<dbReference type="RefSeq" id="WP_006874307.1">
    <property type="nucleotide sequence ID" value="NZ_CABIWA010000012.1"/>
</dbReference>
<dbReference type="InterPro" id="IPR003660">
    <property type="entry name" value="HAMP_dom"/>
</dbReference>
<dbReference type="GeneID" id="72462546"/>
<evidence type="ECO:0000313" key="15">
    <source>
        <dbReference type="EMBL" id="OUP69500.1"/>
    </source>
</evidence>
<evidence type="ECO:0000256" key="2">
    <source>
        <dbReference type="ARBA" id="ARBA00004370"/>
    </source>
</evidence>
<dbReference type="SMART" id="SM00304">
    <property type="entry name" value="HAMP"/>
    <property type="match status" value="1"/>
</dbReference>
<dbReference type="InterPro" id="IPR003594">
    <property type="entry name" value="HATPase_dom"/>
</dbReference>
<dbReference type="PANTHER" id="PTHR45436:SF5">
    <property type="entry name" value="SENSOR HISTIDINE KINASE TRCS"/>
    <property type="match status" value="1"/>
</dbReference>
<reference evidence="15" key="3">
    <citation type="journal article" date="2018" name="BMC Genomics">
        <title>Whole genome sequencing and function prediction of 133 gut anaerobes isolated from chicken caecum in pure cultures.</title>
        <authorList>
            <person name="Medvecky M."/>
            <person name="Cejkova D."/>
            <person name="Polansky O."/>
            <person name="Karasova D."/>
            <person name="Kubasova T."/>
            <person name="Cizek A."/>
            <person name="Rychlik I."/>
        </authorList>
    </citation>
    <scope>NUCLEOTIDE SEQUENCE</scope>
    <source>
        <strain evidence="15">An175</strain>
    </source>
</reference>
<dbReference type="Gene3D" id="6.10.340.10">
    <property type="match status" value="1"/>
</dbReference>
<dbReference type="SMART" id="SM00387">
    <property type="entry name" value="HATPase_c"/>
    <property type="match status" value="1"/>
</dbReference>
<dbReference type="SUPFAM" id="SSF47384">
    <property type="entry name" value="Homodimeric domain of signal transducing histidine kinase"/>
    <property type="match status" value="1"/>
</dbReference>
<evidence type="ECO:0000256" key="6">
    <source>
        <dbReference type="ARBA" id="ARBA00022692"/>
    </source>
</evidence>
<evidence type="ECO:0000259" key="13">
    <source>
        <dbReference type="PROSITE" id="PS50885"/>
    </source>
</evidence>
<keyword evidence="7 14" id="KW-0418">Kinase</keyword>
<dbReference type="Pfam" id="PF00512">
    <property type="entry name" value="HisKA"/>
    <property type="match status" value="1"/>
</dbReference>
<evidence type="ECO:0000256" key="10">
    <source>
        <dbReference type="ARBA" id="ARBA00023136"/>
    </source>
</evidence>
<dbReference type="SMART" id="SM00388">
    <property type="entry name" value="HisKA"/>
    <property type="match status" value="1"/>
</dbReference>
<dbReference type="Proteomes" id="UP000095765">
    <property type="component" value="Unassembled WGS sequence"/>
</dbReference>
<dbReference type="GO" id="GO:0005886">
    <property type="term" value="C:plasma membrane"/>
    <property type="evidence" value="ECO:0007669"/>
    <property type="project" value="TreeGrafter"/>
</dbReference>
<dbReference type="InterPro" id="IPR050428">
    <property type="entry name" value="TCS_sensor_his_kinase"/>
</dbReference>
<dbReference type="InterPro" id="IPR036097">
    <property type="entry name" value="HisK_dim/P_sf"/>
</dbReference>
<dbReference type="SUPFAM" id="SSF55874">
    <property type="entry name" value="ATPase domain of HSP90 chaperone/DNA topoisomerase II/histidine kinase"/>
    <property type="match status" value="1"/>
</dbReference>
<gene>
    <name evidence="14" type="primary">cusS_1</name>
    <name evidence="15" type="ORF">B5F11_09130</name>
    <name evidence="16" type="ORF">DXC40_16785</name>
    <name evidence="14" type="ORF">ERS852551_01506</name>
</gene>
<comment type="catalytic activity">
    <reaction evidence="1">
        <text>ATP + protein L-histidine = ADP + protein N-phospho-L-histidine.</text>
        <dbReference type="EC" id="2.7.13.3"/>
    </reaction>
</comment>
<feature type="domain" description="HAMP" evidence="13">
    <location>
        <begin position="172"/>
        <end position="226"/>
    </location>
</feature>
<evidence type="ECO:0000256" key="5">
    <source>
        <dbReference type="ARBA" id="ARBA00022679"/>
    </source>
</evidence>
<dbReference type="EMBL" id="QVME01000013">
    <property type="protein sequence ID" value="RGE65412.1"/>
    <property type="molecule type" value="Genomic_DNA"/>
</dbReference>
<keyword evidence="9" id="KW-0902">Two-component regulatory system</keyword>
<evidence type="ECO:0000256" key="1">
    <source>
        <dbReference type="ARBA" id="ARBA00000085"/>
    </source>
</evidence>
<dbReference type="Pfam" id="PF02518">
    <property type="entry name" value="HATPase_c"/>
    <property type="match status" value="1"/>
</dbReference>
<keyword evidence="5 14" id="KW-0808">Transferase</keyword>
<protein>
    <recommendedName>
        <fullName evidence="3">histidine kinase</fullName>
        <ecNumber evidence="3">2.7.13.3</ecNumber>
    </recommendedName>
</protein>
<evidence type="ECO:0000256" key="3">
    <source>
        <dbReference type="ARBA" id="ARBA00012438"/>
    </source>
</evidence>